<dbReference type="OrthoDB" id="56502at2157"/>
<name>Q0W597_METAR</name>
<dbReference type="Pfam" id="PF25211">
    <property type="entry name" value="DUF7839"/>
    <property type="match status" value="1"/>
</dbReference>
<organism evidence="2 3">
    <name type="scientific">Methanocella arvoryzae (strain DSM 22066 / NBRC 105507 / MRE50)</name>
    <dbReference type="NCBI Taxonomy" id="351160"/>
    <lineage>
        <taxon>Archaea</taxon>
        <taxon>Methanobacteriati</taxon>
        <taxon>Methanobacteriota</taxon>
        <taxon>Stenosarchaea group</taxon>
        <taxon>Methanomicrobia</taxon>
        <taxon>Methanocellales</taxon>
        <taxon>Methanocellaceae</taxon>
        <taxon>Methanocella</taxon>
    </lineage>
</organism>
<dbReference type="GeneID" id="5144139"/>
<dbReference type="SUPFAM" id="SSF46785">
    <property type="entry name" value="Winged helix' DNA-binding domain"/>
    <property type="match status" value="1"/>
</dbReference>
<protein>
    <submittedName>
        <fullName evidence="2">Transcription regulator (Crp family)</fullName>
    </submittedName>
</protein>
<dbReference type="InterPro" id="IPR036388">
    <property type="entry name" value="WH-like_DNA-bd_sf"/>
</dbReference>
<dbReference type="InterPro" id="IPR036390">
    <property type="entry name" value="WH_DNA-bd_sf"/>
</dbReference>
<accession>Q0W597</accession>
<dbReference type="GO" id="GO:0003677">
    <property type="term" value="F:DNA binding"/>
    <property type="evidence" value="ECO:0007669"/>
    <property type="project" value="InterPro"/>
</dbReference>
<evidence type="ECO:0000313" key="2">
    <source>
        <dbReference type="EMBL" id="CAJ36446.1"/>
    </source>
</evidence>
<dbReference type="InterPro" id="IPR012318">
    <property type="entry name" value="HTH_CRP"/>
</dbReference>
<dbReference type="EMBL" id="AM114193">
    <property type="protein sequence ID" value="CAJ36446.1"/>
    <property type="molecule type" value="Genomic_DNA"/>
</dbReference>
<dbReference type="RefSeq" id="WP_012036080.1">
    <property type="nucleotide sequence ID" value="NC_009464.1"/>
</dbReference>
<dbReference type="PANTHER" id="PTHR43704">
    <property type="entry name" value="BSR5907 PROTEIN"/>
    <property type="match status" value="1"/>
</dbReference>
<dbReference type="InterPro" id="IPR057161">
    <property type="entry name" value="DUF7839"/>
</dbReference>
<dbReference type="PANTHER" id="PTHR43704:SF2">
    <property type="entry name" value="HTH CRP-TYPE DOMAIN-CONTAINING PROTEIN"/>
    <property type="match status" value="1"/>
</dbReference>
<feature type="domain" description="HTH crp-type" evidence="1">
    <location>
        <begin position="18"/>
        <end position="67"/>
    </location>
</feature>
<dbReference type="AlphaFoldDB" id="Q0W597"/>
<dbReference type="InterPro" id="IPR012015">
    <property type="entry name" value="UCP_HTH_arc"/>
</dbReference>
<dbReference type="Gene3D" id="1.10.10.10">
    <property type="entry name" value="Winged helix-like DNA-binding domain superfamily/Winged helix DNA-binding domain"/>
    <property type="match status" value="1"/>
</dbReference>
<gene>
    <name evidence="2" type="ORF">RCIX1140</name>
</gene>
<dbReference type="SMART" id="SM00419">
    <property type="entry name" value="HTH_CRP"/>
    <property type="match status" value="1"/>
</dbReference>
<dbReference type="PIRSF" id="PIRSF004955">
    <property type="entry name" value="HTH_arch"/>
    <property type="match status" value="1"/>
</dbReference>
<dbReference type="Proteomes" id="UP000000663">
    <property type="component" value="Chromosome"/>
</dbReference>
<proteinExistence type="predicted"/>
<reference evidence="2 3" key="1">
    <citation type="journal article" date="2006" name="Science">
        <title>Genome of rice cluster I archaea -- the key methane producers in the rice rhizosphere.</title>
        <authorList>
            <person name="Erkel C."/>
            <person name="Kube M."/>
            <person name="Reinhardt R."/>
            <person name="Liesack W."/>
        </authorList>
    </citation>
    <scope>NUCLEOTIDE SEQUENCE [LARGE SCALE GENOMIC DNA]</scope>
    <source>
        <strain evidence="3">DSM 22066 / NBRC 105507 / MRE50</strain>
    </source>
</reference>
<dbReference type="PATRIC" id="fig|351160.9.peg.1792"/>
<dbReference type="Pfam" id="PF13412">
    <property type="entry name" value="HTH_24"/>
    <property type="match status" value="1"/>
</dbReference>
<dbReference type="eggNOG" id="arCOG04399">
    <property type="taxonomic scope" value="Archaea"/>
</dbReference>
<keyword evidence="3" id="KW-1185">Reference proteome</keyword>
<dbReference type="CDD" id="cd00092">
    <property type="entry name" value="HTH_CRP"/>
    <property type="match status" value="1"/>
</dbReference>
<sequence>MTVLEKKREVTRFQILVEVAASQPQIKQSQIADSLGITPQAVSEYIKDLVAEGMISSGGRGQYTVTPLGVESIISGARELKDYSEYVLNNVIGQVTVWAAIAREPVKKDDVVSLTMEEGVLYAGRGSGSASGTAINAAGAGEDVGVSGLKGLIPLKQEKVTVVRVPAIASGGSHNVDCASLKRSVSGIVCVSGIEALAALRKAGLKPEVRFGAVEAAVEAAMKGVKASLVISEDMAPQAVQKLEAAGVGYEIADLSQS</sequence>
<dbReference type="KEGG" id="rci:RCIX1140"/>
<evidence type="ECO:0000259" key="1">
    <source>
        <dbReference type="SMART" id="SM00419"/>
    </source>
</evidence>
<evidence type="ECO:0000313" key="3">
    <source>
        <dbReference type="Proteomes" id="UP000000663"/>
    </source>
</evidence>
<dbReference type="GO" id="GO:0006355">
    <property type="term" value="P:regulation of DNA-templated transcription"/>
    <property type="evidence" value="ECO:0007669"/>
    <property type="project" value="InterPro"/>
</dbReference>
<dbReference type="STRING" id="351160.RCIX1140"/>